<feature type="domain" description="SMP-30/Gluconolactonase/LRE-like region" evidence="2">
    <location>
        <begin position="35"/>
        <end position="197"/>
    </location>
</feature>
<feature type="signal peptide" evidence="1">
    <location>
        <begin position="1"/>
        <end position="19"/>
    </location>
</feature>
<dbReference type="SUPFAM" id="SSF63829">
    <property type="entry name" value="Calcium-dependent phosphotriesterase"/>
    <property type="match status" value="1"/>
</dbReference>
<dbReference type="EMBL" id="JACHMO010000001">
    <property type="protein sequence ID" value="MBB5806992.1"/>
    <property type="molecule type" value="Genomic_DNA"/>
</dbReference>
<dbReference type="InterPro" id="IPR053224">
    <property type="entry name" value="Sensory_adhesion_molecule"/>
</dbReference>
<evidence type="ECO:0000313" key="4">
    <source>
        <dbReference type="Proteomes" id="UP000552097"/>
    </source>
</evidence>
<dbReference type="AlphaFoldDB" id="A0A7W9HR83"/>
<keyword evidence="1" id="KW-0732">Signal</keyword>
<name>A0A7W9HR83_9PSEU</name>
<organism evidence="3 4">
    <name type="scientific">Saccharothrix ecbatanensis</name>
    <dbReference type="NCBI Taxonomy" id="1105145"/>
    <lineage>
        <taxon>Bacteria</taxon>
        <taxon>Bacillati</taxon>
        <taxon>Actinomycetota</taxon>
        <taxon>Actinomycetes</taxon>
        <taxon>Pseudonocardiales</taxon>
        <taxon>Pseudonocardiaceae</taxon>
        <taxon>Saccharothrix</taxon>
    </lineage>
</organism>
<reference evidence="3 4" key="1">
    <citation type="submission" date="2020-08" db="EMBL/GenBank/DDBJ databases">
        <title>Sequencing the genomes of 1000 actinobacteria strains.</title>
        <authorList>
            <person name="Klenk H.-P."/>
        </authorList>
    </citation>
    <scope>NUCLEOTIDE SEQUENCE [LARGE SCALE GENOMIC DNA]</scope>
    <source>
        <strain evidence="3 4">DSM 45486</strain>
    </source>
</reference>
<protein>
    <submittedName>
        <fullName evidence="3">Sugar lactone lactonase YvrE</fullName>
    </submittedName>
</protein>
<evidence type="ECO:0000256" key="1">
    <source>
        <dbReference type="SAM" id="SignalP"/>
    </source>
</evidence>
<gene>
    <name evidence="3" type="ORF">F4560_006760</name>
</gene>
<dbReference type="Proteomes" id="UP000552097">
    <property type="component" value="Unassembled WGS sequence"/>
</dbReference>
<proteinExistence type="predicted"/>
<accession>A0A7W9HR83</accession>
<dbReference type="PANTHER" id="PTHR31460:SF3">
    <property type="entry name" value="MESOCENTIN"/>
    <property type="match status" value="1"/>
</dbReference>
<evidence type="ECO:0000259" key="2">
    <source>
        <dbReference type="Pfam" id="PF08450"/>
    </source>
</evidence>
<evidence type="ECO:0000313" key="3">
    <source>
        <dbReference type="EMBL" id="MBB5806992.1"/>
    </source>
</evidence>
<keyword evidence="4" id="KW-1185">Reference proteome</keyword>
<comment type="caution">
    <text evidence="3">The sequence shown here is derived from an EMBL/GenBank/DDBJ whole genome shotgun (WGS) entry which is preliminary data.</text>
</comment>
<dbReference type="InterPro" id="IPR011042">
    <property type="entry name" value="6-blade_b-propeller_TolB-like"/>
</dbReference>
<dbReference type="PANTHER" id="PTHR31460">
    <property type="match status" value="1"/>
</dbReference>
<dbReference type="Gene3D" id="2.120.10.30">
    <property type="entry name" value="TolB, C-terminal domain"/>
    <property type="match status" value="1"/>
</dbReference>
<feature type="chain" id="PRO_5030752427" evidence="1">
    <location>
        <begin position="20"/>
        <end position="318"/>
    </location>
</feature>
<dbReference type="RefSeq" id="WP_221483722.1">
    <property type="nucleotide sequence ID" value="NZ_JACHMO010000001.1"/>
</dbReference>
<dbReference type="Pfam" id="PF08450">
    <property type="entry name" value="SGL"/>
    <property type="match status" value="1"/>
</dbReference>
<sequence length="318" mass="33831">MRVLMIFVLLILTAAPASAHTPPETITGRSTALHPEGITWDPLRRTFLLTSIRHGTVEVVRPGGATKTLISDPRMVSTFGVHVIRDRVYVAYGDMGVGSRSTADTTYKASGLGVFDLATGRPLHVVDLAIGPGRHSANDVAVDHAGNAYVTDPATDALYRVDRRGHATVLARDPRLGSTTIGLNGIVWHPNGFVLAVRYDTGALFKVTRGGRVSEITLDRPLVGGDGMDLRPDGSLAVVTNSLGAPGEAAVSVLRSNDDWRTARTTHRAAPWADDEPTTIARSPHGSYVVDGNLGPLVTGAGMSDVYTVRRFSETSAH</sequence>
<dbReference type="InterPro" id="IPR013658">
    <property type="entry name" value="SGL"/>
</dbReference>